<evidence type="ECO:0000256" key="10">
    <source>
        <dbReference type="SAM" id="SignalP"/>
    </source>
</evidence>
<evidence type="ECO:0000256" key="3">
    <source>
        <dbReference type="ARBA" id="ARBA00022723"/>
    </source>
</evidence>
<keyword evidence="9" id="KW-0106">Calcium</keyword>
<feature type="binding site" evidence="9">
    <location>
        <position position="187"/>
    </location>
    <ligand>
        <name>Ca(2+)</name>
        <dbReference type="ChEBI" id="CHEBI:29108"/>
        <label>3</label>
    </ligand>
</feature>
<keyword evidence="7" id="KW-0482">Metalloprotease</keyword>
<feature type="binding site" evidence="9">
    <location>
        <position position="204"/>
    </location>
    <ligand>
        <name>Zn(2+)</name>
        <dbReference type="ChEBI" id="CHEBI:29105"/>
        <label>1</label>
    </ligand>
</feature>
<protein>
    <recommendedName>
        <fullName evidence="11">Peptidase metallopeptidase domain-containing protein</fullName>
    </recommendedName>
</protein>
<feature type="signal peptide" evidence="10">
    <location>
        <begin position="1"/>
        <end position="19"/>
    </location>
</feature>
<comment type="cofactor">
    <cofactor evidence="9">
        <name>Zn(2+)</name>
        <dbReference type="ChEBI" id="CHEBI:29105"/>
    </cofactor>
    <text evidence="9">Binds 2 Zn(2+) ions per subunit.</text>
</comment>
<evidence type="ECO:0000256" key="4">
    <source>
        <dbReference type="ARBA" id="ARBA00022729"/>
    </source>
</evidence>
<dbReference type="GO" id="GO:0006508">
    <property type="term" value="P:proteolysis"/>
    <property type="evidence" value="ECO:0007669"/>
    <property type="project" value="UniProtKB-KW"/>
</dbReference>
<dbReference type="FunFam" id="3.40.390.10:FF:000197">
    <property type="match status" value="1"/>
</dbReference>
<dbReference type="InterPro" id="IPR021190">
    <property type="entry name" value="Pept_M10A"/>
</dbReference>
<feature type="binding site" evidence="9">
    <location>
        <position position="188"/>
    </location>
    <ligand>
        <name>Ca(2+)</name>
        <dbReference type="ChEBI" id="CHEBI:29108"/>
        <label>3</label>
    </ligand>
</feature>
<evidence type="ECO:0000313" key="12">
    <source>
        <dbReference type="EMBL" id="EDO48364.1"/>
    </source>
</evidence>
<dbReference type="HOGENOM" id="CLU_015489_4_2_1"/>
<dbReference type="SMART" id="SM00235">
    <property type="entry name" value="ZnMc"/>
    <property type="match status" value="1"/>
</dbReference>
<dbReference type="Gene3D" id="3.40.390.10">
    <property type="entry name" value="Collagenase (Catalytic Domain)"/>
    <property type="match status" value="1"/>
</dbReference>
<dbReference type="Proteomes" id="UP000001593">
    <property type="component" value="Unassembled WGS sequence"/>
</dbReference>
<dbReference type="GO" id="GO:0030574">
    <property type="term" value="P:collagen catabolic process"/>
    <property type="evidence" value="ECO:0000318"/>
    <property type="project" value="GO_Central"/>
</dbReference>
<feature type="binding site" evidence="9">
    <location>
        <position position="173"/>
    </location>
    <ligand>
        <name>Zn(2+)</name>
        <dbReference type="ChEBI" id="CHEBI:29105"/>
        <label>1</label>
    </ligand>
</feature>
<comment type="cofactor">
    <cofactor evidence="9">
        <name>Ca(2+)</name>
        <dbReference type="ChEBI" id="CHEBI:29108"/>
    </cofactor>
    <text evidence="9">Can bind about 5 Ca(2+) ions per subunit.</text>
</comment>
<reference evidence="12 13" key="1">
    <citation type="journal article" date="2007" name="Science">
        <title>Sea anemone genome reveals ancestral eumetazoan gene repertoire and genomic organization.</title>
        <authorList>
            <person name="Putnam N.H."/>
            <person name="Srivastava M."/>
            <person name="Hellsten U."/>
            <person name="Dirks B."/>
            <person name="Chapman J."/>
            <person name="Salamov A."/>
            <person name="Terry A."/>
            <person name="Shapiro H."/>
            <person name="Lindquist E."/>
            <person name="Kapitonov V.V."/>
            <person name="Jurka J."/>
            <person name="Genikhovich G."/>
            <person name="Grigoriev I.V."/>
            <person name="Lucas S.M."/>
            <person name="Steele R.E."/>
            <person name="Finnerty J.R."/>
            <person name="Technau U."/>
            <person name="Martindale M.Q."/>
            <person name="Rokhsar D.S."/>
        </authorList>
    </citation>
    <scope>NUCLEOTIDE SEQUENCE [LARGE SCALE GENOMIC DNA]</scope>
    <source>
        <strain evidence="13">CH2 X CH6</strain>
    </source>
</reference>
<dbReference type="GO" id="GO:0008270">
    <property type="term" value="F:zinc ion binding"/>
    <property type="evidence" value="ECO:0007669"/>
    <property type="project" value="InterPro"/>
</dbReference>
<feature type="domain" description="Peptidase metallopeptidase" evidence="11">
    <location>
        <begin position="100"/>
        <end position="272"/>
    </location>
</feature>
<keyword evidence="4 10" id="KW-0732">Signal</keyword>
<evidence type="ECO:0000256" key="9">
    <source>
        <dbReference type="PIRSR" id="PIRSR621190-2"/>
    </source>
</evidence>
<sequence>MKFTLVFVALLSFQAVSAGLDVNSMAKKYLNKYRYLAPSYERGGNHDFTSAIKQMQRFAHIPQTGVVDAATFRLMHTPRCGMPDKSQRKSNRARRYSTNIAYRHSQNNLKYYVQHGADLSADLQDQIFATAFQHWASVSSLTFSQTRILNDANLLIRYYYAWYRMVMVTKRNHTGTAREPNCTYPFDGEGGTLAHAALAGAMAHFDEDETFTHNSYDGVNLLWVAVHEFGHNLGLDHSDVQGAIMYPYYTGYDPKIALHSDDIKGVQSLYGPLGGTMPPTPPTPPPVLVKCGNFAGERAEYALPKHVWTMYLRTGALVTHVPVLVKCGNFAGERAEYALPKDGDIHFTVHQRGPGP</sequence>
<dbReference type="STRING" id="45351.A7RJE7"/>
<feature type="binding site" evidence="9">
    <location>
        <position position="237"/>
    </location>
    <ligand>
        <name>Zn(2+)</name>
        <dbReference type="ChEBI" id="CHEBI:29105"/>
        <label>2</label>
        <note>catalytic</note>
    </ligand>
</feature>
<evidence type="ECO:0000256" key="7">
    <source>
        <dbReference type="ARBA" id="ARBA00023049"/>
    </source>
</evidence>
<evidence type="ECO:0000256" key="1">
    <source>
        <dbReference type="ARBA" id="ARBA00010370"/>
    </source>
</evidence>
<dbReference type="CDD" id="cd04278">
    <property type="entry name" value="ZnMc_MMP"/>
    <property type="match status" value="1"/>
</dbReference>
<dbReference type="PhylomeDB" id="A7RJE7"/>
<feature type="binding site" evidence="9">
    <location>
        <position position="118"/>
    </location>
    <ligand>
        <name>Ca(2+)</name>
        <dbReference type="ChEBI" id="CHEBI:29108"/>
        <label>1</label>
    </ligand>
</feature>
<feature type="binding site" evidence="9">
    <location>
        <position position="209"/>
    </location>
    <ligand>
        <name>Ca(2+)</name>
        <dbReference type="ChEBI" id="CHEBI:29108"/>
        <label>1</label>
    </ligand>
</feature>
<dbReference type="SUPFAM" id="SSF47090">
    <property type="entry name" value="PGBD-like"/>
    <property type="match status" value="1"/>
</dbReference>
<feature type="binding site" evidence="9">
    <location>
        <position position="245"/>
    </location>
    <ligand>
        <name>Zn(2+)</name>
        <dbReference type="ChEBI" id="CHEBI:29105"/>
        <label>2</label>
        <note>catalytic</note>
    </ligand>
</feature>
<feature type="binding site" evidence="9">
    <location>
        <position position="195"/>
    </location>
    <ligand>
        <name>Zn(2+)</name>
        <dbReference type="ChEBI" id="CHEBI:29105"/>
        <label>1</label>
    </ligand>
</feature>
<keyword evidence="3 9" id="KW-0479">Metal-binding</keyword>
<keyword evidence="6 9" id="KW-0862">Zinc</keyword>
<feature type="chain" id="PRO_5002711335" description="Peptidase metallopeptidase domain-containing protein" evidence="10">
    <location>
        <begin position="20"/>
        <end position="356"/>
    </location>
</feature>
<dbReference type="GO" id="GO:0004222">
    <property type="term" value="F:metalloendopeptidase activity"/>
    <property type="evidence" value="ECO:0000318"/>
    <property type="project" value="GO_Central"/>
</dbReference>
<dbReference type="Pfam" id="PF01471">
    <property type="entry name" value="PG_binding_1"/>
    <property type="match status" value="1"/>
</dbReference>
<keyword evidence="2" id="KW-0645">Protease</keyword>
<evidence type="ECO:0000313" key="13">
    <source>
        <dbReference type="Proteomes" id="UP000001593"/>
    </source>
</evidence>
<feature type="binding site" evidence="9">
    <location>
        <position position="231"/>
    </location>
    <ligand>
        <name>Zn(2+)</name>
        <dbReference type="ChEBI" id="CHEBI:29105"/>
        <label>2</label>
        <note>catalytic</note>
    </ligand>
</feature>
<dbReference type="InParanoid" id="A7RJE7"/>
<feature type="binding site" evidence="9">
    <location>
        <position position="227"/>
    </location>
    <ligand>
        <name>Zn(2+)</name>
        <dbReference type="ChEBI" id="CHEBI:29105"/>
        <label>2</label>
        <note>catalytic</note>
    </ligand>
</feature>
<gene>
    <name evidence="12" type="ORF">NEMVEDRAFT_v1g197990</name>
</gene>
<dbReference type="GO" id="GO:0031012">
    <property type="term" value="C:extracellular matrix"/>
    <property type="evidence" value="ECO:0007669"/>
    <property type="project" value="InterPro"/>
</dbReference>
<accession>A7RJE7</accession>
<dbReference type="InterPro" id="IPR001818">
    <property type="entry name" value="Pept_M10_metallopeptidase"/>
</dbReference>
<evidence type="ECO:0000256" key="8">
    <source>
        <dbReference type="PIRSR" id="PIRSR621190-1"/>
    </source>
</evidence>
<keyword evidence="13" id="KW-1185">Reference proteome</keyword>
<dbReference type="AlphaFoldDB" id="A7RJE7"/>
<dbReference type="InterPro" id="IPR033739">
    <property type="entry name" value="M10A_MMP"/>
</dbReference>
<feature type="binding site" evidence="9">
    <location>
        <position position="209"/>
    </location>
    <ligand>
        <name>Ca(2+)</name>
        <dbReference type="ChEBI" id="CHEBI:29108"/>
        <label>3</label>
    </ligand>
</feature>
<evidence type="ECO:0000256" key="6">
    <source>
        <dbReference type="ARBA" id="ARBA00022833"/>
    </source>
</evidence>
<organism evidence="12 13">
    <name type="scientific">Nematostella vectensis</name>
    <name type="common">Starlet sea anemone</name>
    <dbReference type="NCBI Taxonomy" id="45351"/>
    <lineage>
        <taxon>Eukaryota</taxon>
        <taxon>Metazoa</taxon>
        <taxon>Cnidaria</taxon>
        <taxon>Anthozoa</taxon>
        <taxon>Hexacorallia</taxon>
        <taxon>Actiniaria</taxon>
        <taxon>Edwardsiidae</taxon>
        <taxon>Nematostella</taxon>
    </lineage>
</organism>
<keyword evidence="5" id="KW-0378">Hydrolase</keyword>
<feature type="binding site" evidence="9">
    <location>
        <position position="206"/>
    </location>
    <ligand>
        <name>Ca(2+)</name>
        <dbReference type="ChEBI" id="CHEBI:29108"/>
        <label>3</label>
    </ligand>
</feature>
<dbReference type="InterPro" id="IPR002477">
    <property type="entry name" value="Peptidoglycan-bd-like"/>
</dbReference>
<dbReference type="Pfam" id="PF00413">
    <property type="entry name" value="Peptidase_M10"/>
    <property type="match status" value="1"/>
</dbReference>
<dbReference type="InterPro" id="IPR006026">
    <property type="entry name" value="Peptidase_Metallo"/>
</dbReference>
<name>A7RJE7_NEMVE</name>
<comment type="similarity">
    <text evidence="1">Belongs to the peptidase M10A family.</text>
</comment>
<proteinExistence type="inferred from homology"/>
<dbReference type="PANTHER" id="PTHR10201">
    <property type="entry name" value="MATRIX METALLOPROTEINASE"/>
    <property type="match status" value="1"/>
</dbReference>
<feature type="binding site" description="in inhibited form" evidence="9">
    <location>
        <position position="80"/>
    </location>
    <ligand>
        <name>Zn(2+)</name>
        <dbReference type="ChEBI" id="CHEBI:29105"/>
        <label>2</label>
        <note>catalytic</note>
    </ligand>
</feature>
<dbReference type="EMBL" id="DS469514">
    <property type="protein sequence ID" value="EDO48364.1"/>
    <property type="molecule type" value="Genomic_DNA"/>
</dbReference>
<feature type="active site" evidence="8">
    <location>
        <position position="228"/>
    </location>
</feature>
<dbReference type="InterPro" id="IPR024079">
    <property type="entry name" value="MetalloPept_cat_dom_sf"/>
</dbReference>
<dbReference type="GO" id="GO:0030198">
    <property type="term" value="P:extracellular matrix organization"/>
    <property type="evidence" value="ECO:0000318"/>
    <property type="project" value="GO_Central"/>
</dbReference>
<dbReference type="PRINTS" id="PR00138">
    <property type="entry name" value="MATRIXIN"/>
</dbReference>
<evidence type="ECO:0000259" key="11">
    <source>
        <dbReference type="SMART" id="SM00235"/>
    </source>
</evidence>
<evidence type="ECO:0000256" key="2">
    <source>
        <dbReference type="ARBA" id="ARBA00022670"/>
    </source>
</evidence>
<evidence type="ECO:0000256" key="5">
    <source>
        <dbReference type="ARBA" id="ARBA00022801"/>
    </source>
</evidence>
<dbReference type="SUPFAM" id="SSF55486">
    <property type="entry name" value="Metalloproteases ('zincins'), catalytic domain"/>
    <property type="match status" value="1"/>
</dbReference>
<dbReference type="eggNOG" id="KOG1565">
    <property type="taxonomic scope" value="Eukaryota"/>
</dbReference>
<dbReference type="PANTHER" id="PTHR10201:SF291">
    <property type="entry name" value="MATRIX METALLOPROTEINASE 1, ISOFORM C-RELATED"/>
    <property type="match status" value="1"/>
</dbReference>
<dbReference type="InterPro" id="IPR036365">
    <property type="entry name" value="PGBD-like_sf"/>
</dbReference>